<dbReference type="PRINTS" id="PR00081">
    <property type="entry name" value="GDHRDH"/>
</dbReference>
<evidence type="ECO:0000256" key="1">
    <source>
        <dbReference type="ARBA" id="ARBA00006484"/>
    </source>
</evidence>
<dbReference type="EMBL" id="CP108253">
    <property type="protein sequence ID" value="WTU44066.1"/>
    <property type="molecule type" value="Genomic_DNA"/>
</dbReference>
<dbReference type="SUPFAM" id="SSF51735">
    <property type="entry name" value="NAD(P)-binding Rossmann-fold domains"/>
    <property type="match status" value="1"/>
</dbReference>
<dbReference type="AlphaFoldDB" id="A0AAU2H856"/>
<protein>
    <submittedName>
        <fullName evidence="2">SDR family oxidoreductase</fullName>
    </submittedName>
</protein>
<gene>
    <name evidence="2" type="ORF">OHV25_33050</name>
</gene>
<dbReference type="Gene3D" id="3.40.50.720">
    <property type="entry name" value="NAD(P)-binding Rossmann-like Domain"/>
    <property type="match status" value="1"/>
</dbReference>
<organism evidence="2">
    <name type="scientific">Streptomyces sp. NBC_00060</name>
    <dbReference type="NCBI Taxonomy" id="2975636"/>
    <lineage>
        <taxon>Bacteria</taxon>
        <taxon>Bacillati</taxon>
        <taxon>Actinomycetota</taxon>
        <taxon>Actinomycetes</taxon>
        <taxon>Kitasatosporales</taxon>
        <taxon>Streptomycetaceae</taxon>
        <taxon>Streptomyces</taxon>
    </lineage>
</organism>
<name>A0AAU2H856_9ACTN</name>
<dbReference type="InterPro" id="IPR002347">
    <property type="entry name" value="SDR_fam"/>
</dbReference>
<evidence type="ECO:0000313" key="2">
    <source>
        <dbReference type="EMBL" id="WTU44066.1"/>
    </source>
</evidence>
<dbReference type="InterPro" id="IPR050259">
    <property type="entry name" value="SDR"/>
</dbReference>
<dbReference type="PANTHER" id="PTHR42879">
    <property type="entry name" value="3-OXOACYL-(ACYL-CARRIER-PROTEIN) REDUCTASE"/>
    <property type="match status" value="1"/>
</dbReference>
<dbReference type="Pfam" id="PF13561">
    <property type="entry name" value="adh_short_C2"/>
    <property type="match status" value="1"/>
</dbReference>
<reference evidence="2" key="1">
    <citation type="submission" date="2022-10" db="EMBL/GenBank/DDBJ databases">
        <title>The complete genomes of actinobacterial strains from the NBC collection.</title>
        <authorList>
            <person name="Joergensen T.S."/>
            <person name="Alvarez Arevalo M."/>
            <person name="Sterndorff E.B."/>
            <person name="Faurdal D."/>
            <person name="Vuksanovic O."/>
            <person name="Mourched A.-S."/>
            <person name="Charusanti P."/>
            <person name="Shaw S."/>
            <person name="Blin K."/>
            <person name="Weber T."/>
        </authorList>
    </citation>
    <scope>NUCLEOTIDE SEQUENCE</scope>
    <source>
        <strain evidence="2">NBC_00060</strain>
    </source>
</reference>
<comment type="similarity">
    <text evidence="1">Belongs to the short-chain dehydrogenases/reductases (SDR) family.</text>
</comment>
<accession>A0AAU2H856</accession>
<dbReference type="PANTHER" id="PTHR42879:SF2">
    <property type="entry name" value="3-OXOACYL-[ACYL-CARRIER-PROTEIN] REDUCTASE FABG"/>
    <property type="match status" value="1"/>
</dbReference>
<proteinExistence type="inferred from homology"/>
<dbReference type="InterPro" id="IPR036291">
    <property type="entry name" value="NAD(P)-bd_dom_sf"/>
</dbReference>
<dbReference type="CDD" id="cd05233">
    <property type="entry name" value="SDR_c"/>
    <property type="match status" value="1"/>
</dbReference>
<sequence length="263" mass="25941">MSSALLDGRVALVTGASRGIGAAVARALGAHGAAVAVNYLRSADAAAGVVADIEKSGGRAVAVAGDMSDLEQVRAVVAASTAALGAPDVLVCNVMVGTEAVAARAGAAGSFIDTPEGIASVRDAVASQLDATLACCHAVVPAMRRQGGGSIVLIGASATHNPYPVPVEITAAKSAQDAVGRALARELAPDNIRVNTVAPGFVPTDANAGPHQASLIAHVAAGTPLPEPIRAEDVADAVVVLASDLSRKVTGTFLPLDGGRTLI</sequence>